<feature type="transmembrane region" description="Helical" evidence="6">
    <location>
        <begin position="247"/>
        <end position="269"/>
    </location>
</feature>
<feature type="transmembrane region" description="Helical" evidence="6">
    <location>
        <begin position="45"/>
        <end position="66"/>
    </location>
</feature>
<feature type="transmembrane region" description="Helical" evidence="6">
    <location>
        <begin position="12"/>
        <end position="33"/>
    </location>
</feature>
<organism evidence="7 8">
    <name type="scientific">Pinctada imbricata</name>
    <name type="common">Atlantic pearl-oyster</name>
    <name type="synonym">Pinctada martensii</name>
    <dbReference type="NCBI Taxonomy" id="66713"/>
    <lineage>
        <taxon>Eukaryota</taxon>
        <taxon>Metazoa</taxon>
        <taxon>Spiralia</taxon>
        <taxon>Lophotrochozoa</taxon>
        <taxon>Mollusca</taxon>
        <taxon>Bivalvia</taxon>
        <taxon>Autobranchia</taxon>
        <taxon>Pteriomorphia</taxon>
        <taxon>Pterioida</taxon>
        <taxon>Pterioidea</taxon>
        <taxon>Pteriidae</taxon>
        <taxon>Pinctada</taxon>
    </lineage>
</organism>
<comment type="subcellular location">
    <subcellularLocation>
        <location evidence="1">Membrane</location>
        <topology evidence="1">Multi-pass membrane protein</topology>
    </subcellularLocation>
</comment>
<feature type="transmembrane region" description="Helical" evidence="6">
    <location>
        <begin position="185"/>
        <end position="208"/>
    </location>
</feature>
<evidence type="ECO:0000256" key="1">
    <source>
        <dbReference type="ARBA" id="ARBA00004141"/>
    </source>
</evidence>
<sequence>MEPVVSAKIASTAIVLVVTALFGLLPLCILRFLRGRTAQGRAGAVLSYMNCFAGGVFMGTAMLHLLAESEEEVKEALASNNSTSMIEYPITEVAISGGFFLILIMEVVVLRIMSGRSSGSGVHGHAHTNYGTASELTGTQSRDKERRPLLAENQEPVLDDGLEDKLTSSGVHEEVREIIRDDPSVFRSVILVLALSLHMIFEGLAIGLQETQASVWTLLLAVSLHKCIVAFSVGLQMRQILKSTCEFVGFIVVFSVIASMGIPIGLAVTDTYSEGSLTVGILQSVATGTFFYVTFFEILQREFSHCHDFVKLILCLLGYAAIAALKLLDKD</sequence>
<evidence type="ECO:0000313" key="7">
    <source>
        <dbReference type="EMBL" id="KAK3099158.1"/>
    </source>
</evidence>
<dbReference type="EMBL" id="VSWD01000006">
    <property type="protein sequence ID" value="KAK3099158.1"/>
    <property type="molecule type" value="Genomic_DNA"/>
</dbReference>
<feature type="compositionally biased region" description="Polar residues" evidence="5">
    <location>
        <begin position="129"/>
        <end position="140"/>
    </location>
</feature>
<keyword evidence="8" id="KW-1185">Reference proteome</keyword>
<dbReference type="InterPro" id="IPR003689">
    <property type="entry name" value="ZIP"/>
</dbReference>
<keyword evidence="2 6" id="KW-0812">Transmembrane</keyword>
<proteinExistence type="predicted"/>
<dbReference type="PANTHER" id="PTHR11040">
    <property type="entry name" value="ZINC/IRON TRANSPORTER"/>
    <property type="match status" value="1"/>
</dbReference>
<evidence type="ECO:0000256" key="3">
    <source>
        <dbReference type="ARBA" id="ARBA00022989"/>
    </source>
</evidence>
<dbReference type="PANTHER" id="PTHR11040:SF140">
    <property type="entry name" value="ZRT (ZRT), IRT- (IRT-) LIKE PROTEIN TRANSPORTER"/>
    <property type="match status" value="1"/>
</dbReference>
<evidence type="ECO:0000256" key="5">
    <source>
        <dbReference type="SAM" id="MobiDB-lite"/>
    </source>
</evidence>
<feature type="transmembrane region" description="Helical" evidence="6">
    <location>
        <begin position="214"/>
        <end position="235"/>
    </location>
</feature>
<comment type="caution">
    <text evidence="7">The sequence shown here is derived from an EMBL/GenBank/DDBJ whole genome shotgun (WGS) entry which is preliminary data.</text>
</comment>
<feature type="transmembrane region" description="Helical" evidence="6">
    <location>
        <begin position="86"/>
        <end position="110"/>
    </location>
</feature>
<evidence type="ECO:0000256" key="4">
    <source>
        <dbReference type="ARBA" id="ARBA00023136"/>
    </source>
</evidence>
<evidence type="ECO:0000256" key="6">
    <source>
        <dbReference type="SAM" id="Phobius"/>
    </source>
</evidence>
<keyword evidence="4 6" id="KW-0472">Membrane</keyword>
<gene>
    <name evidence="7" type="ORF">FSP39_000284</name>
</gene>
<reference evidence="7" key="1">
    <citation type="submission" date="2019-08" db="EMBL/GenBank/DDBJ databases">
        <title>The improved chromosome-level genome for the pearl oyster Pinctada fucata martensii using PacBio sequencing and Hi-C.</title>
        <authorList>
            <person name="Zheng Z."/>
        </authorList>
    </citation>
    <scope>NUCLEOTIDE SEQUENCE</scope>
    <source>
        <strain evidence="7">ZZ-2019</strain>
        <tissue evidence="7">Adductor muscle</tissue>
    </source>
</reference>
<dbReference type="GO" id="GO:0005886">
    <property type="term" value="C:plasma membrane"/>
    <property type="evidence" value="ECO:0007669"/>
    <property type="project" value="TreeGrafter"/>
</dbReference>
<evidence type="ECO:0000313" key="8">
    <source>
        <dbReference type="Proteomes" id="UP001186944"/>
    </source>
</evidence>
<dbReference type="Proteomes" id="UP001186944">
    <property type="component" value="Unassembled WGS sequence"/>
</dbReference>
<feature type="transmembrane region" description="Helical" evidence="6">
    <location>
        <begin position="309"/>
        <end position="328"/>
    </location>
</feature>
<accession>A0AA88Y671</accession>
<dbReference type="AlphaFoldDB" id="A0AA88Y671"/>
<evidence type="ECO:0000256" key="2">
    <source>
        <dbReference type="ARBA" id="ARBA00022692"/>
    </source>
</evidence>
<protein>
    <submittedName>
        <fullName evidence="7">Uncharacterized protein</fullName>
    </submittedName>
</protein>
<feature type="region of interest" description="Disordered" evidence="5">
    <location>
        <begin position="119"/>
        <end position="144"/>
    </location>
</feature>
<dbReference type="Pfam" id="PF02535">
    <property type="entry name" value="Zip"/>
    <property type="match status" value="1"/>
</dbReference>
<dbReference type="GO" id="GO:0005385">
    <property type="term" value="F:zinc ion transmembrane transporter activity"/>
    <property type="evidence" value="ECO:0007669"/>
    <property type="project" value="TreeGrafter"/>
</dbReference>
<name>A0AA88Y671_PINIB</name>
<keyword evidence="3 6" id="KW-1133">Transmembrane helix</keyword>
<feature type="transmembrane region" description="Helical" evidence="6">
    <location>
        <begin position="275"/>
        <end position="297"/>
    </location>
</feature>